<keyword evidence="12" id="KW-1185">Reference proteome</keyword>
<organism evidence="11 12">
    <name type="scientific">Homoserinimonas hongtaonis</name>
    <dbReference type="NCBI Taxonomy" id="2079791"/>
    <lineage>
        <taxon>Bacteria</taxon>
        <taxon>Bacillati</taxon>
        <taxon>Actinomycetota</taxon>
        <taxon>Actinomycetes</taxon>
        <taxon>Micrococcales</taxon>
        <taxon>Microbacteriaceae</taxon>
        <taxon>Homoserinimonas</taxon>
    </lineage>
</organism>
<keyword evidence="2" id="KW-0813">Transport</keyword>
<accession>A0A2U1SZS4</accession>
<comment type="similarity">
    <text evidence="7">Belongs to the major facilitator superfamily. Drug:H(+) antiporter-3 (DHA3) (TC 2.A.1.21) family.</text>
</comment>
<feature type="transmembrane region" description="Helical" evidence="9">
    <location>
        <begin position="379"/>
        <end position="400"/>
    </location>
</feature>
<evidence type="ECO:0000256" key="7">
    <source>
        <dbReference type="ARBA" id="ARBA00038075"/>
    </source>
</evidence>
<dbReference type="InterPro" id="IPR011701">
    <property type="entry name" value="MFS"/>
</dbReference>
<feature type="transmembrane region" description="Helical" evidence="9">
    <location>
        <begin position="261"/>
        <end position="285"/>
    </location>
</feature>
<dbReference type="PANTHER" id="PTHR23513">
    <property type="entry name" value="INTEGRAL MEMBRANE EFFLUX PROTEIN-RELATED"/>
    <property type="match status" value="1"/>
</dbReference>
<evidence type="ECO:0000259" key="10">
    <source>
        <dbReference type="PROSITE" id="PS50850"/>
    </source>
</evidence>
<evidence type="ECO:0000313" key="12">
    <source>
        <dbReference type="Proteomes" id="UP000244978"/>
    </source>
</evidence>
<evidence type="ECO:0000256" key="1">
    <source>
        <dbReference type="ARBA" id="ARBA00004429"/>
    </source>
</evidence>
<evidence type="ECO:0000256" key="5">
    <source>
        <dbReference type="ARBA" id="ARBA00022989"/>
    </source>
</evidence>
<keyword evidence="6 9" id="KW-0472">Membrane</keyword>
<dbReference type="CDD" id="cd06173">
    <property type="entry name" value="MFS_MefA_like"/>
    <property type="match status" value="1"/>
</dbReference>
<gene>
    <name evidence="11" type="ORF">DF220_04075</name>
</gene>
<protein>
    <recommendedName>
        <fullName evidence="8">Multidrug efflux pump Tap</fullName>
    </recommendedName>
</protein>
<sequence>MAFTPFLYLASYAASLLGNSIAAIALPLIVLQSTGSLVATGTVAVATSVPAFLVGLAAGVVIDRINRRTSSVVADVLSAASMAALPVVDHITGLSLGWFVLFGILGALGDIPGLTAREAMLPAIVRNGRLTSEQLVGLRESTGALMVVLGPAAAGTLMMLLPGSTVLWITAGTSLLAAALTLLIPSSVGAVVSTETPAPATASAMVRSSLWTEHMAGWRMLFGSRSVLRASTVLSLVMVVALAAMQGLVLPAHFALHEQPAMLGFVLSALAVGTLVGGVAFATLGGRLPRRLWFVASVIGTVLALGALSSLASTGIIMASAALFGMCAGALGSLTGVLMIEAIPETMRGRIMGTQNSLMMLAAPLGIVGVSVIGEQFDLRTAAVCMAIVWAIAGICALALPTLRSLGSHAIPMAEAQERVTNEKQ</sequence>
<comment type="subcellular location">
    <subcellularLocation>
        <location evidence="1">Cell inner membrane</location>
        <topology evidence="1">Multi-pass membrane protein</topology>
    </subcellularLocation>
</comment>
<keyword evidence="4 9" id="KW-0812">Transmembrane</keyword>
<dbReference type="Pfam" id="PF07690">
    <property type="entry name" value="MFS_1"/>
    <property type="match status" value="1"/>
</dbReference>
<feature type="transmembrane region" description="Helical" evidence="9">
    <location>
        <begin position="7"/>
        <end position="31"/>
    </location>
</feature>
<reference evidence="12" key="1">
    <citation type="submission" date="2018-04" db="EMBL/GenBank/DDBJ databases">
        <authorList>
            <person name="Liu S."/>
            <person name="Wang Z."/>
            <person name="Li J."/>
        </authorList>
    </citation>
    <scope>NUCLEOTIDE SEQUENCE [LARGE SCALE GENOMIC DNA]</scope>
    <source>
        <strain evidence="12">S1194</strain>
    </source>
</reference>
<evidence type="ECO:0000256" key="9">
    <source>
        <dbReference type="SAM" id="Phobius"/>
    </source>
</evidence>
<proteinExistence type="inferred from homology"/>
<feature type="transmembrane region" description="Helical" evidence="9">
    <location>
        <begin position="166"/>
        <end position="184"/>
    </location>
</feature>
<evidence type="ECO:0000256" key="4">
    <source>
        <dbReference type="ARBA" id="ARBA00022692"/>
    </source>
</evidence>
<name>A0A2U1SZS4_9MICO</name>
<dbReference type="PROSITE" id="PS50850">
    <property type="entry name" value="MFS"/>
    <property type="match status" value="1"/>
</dbReference>
<dbReference type="InterPro" id="IPR020846">
    <property type="entry name" value="MFS_dom"/>
</dbReference>
<dbReference type="GO" id="GO:0022857">
    <property type="term" value="F:transmembrane transporter activity"/>
    <property type="evidence" value="ECO:0007669"/>
    <property type="project" value="InterPro"/>
</dbReference>
<feature type="domain" description="Major facilitator superfamily (MFS) profile" evidence="10">
    <location>
        <begin position="227"/>
        <end position="425"/>
    </location>
</feature>
<dbReference type="AlphaFoldDB" id="A0A2U1SZS4"/>
<comment type="caution">
    <text evidence="11">The sequence shown here is derived from an EMBL/GenBank/DDBJ whole genome shotgun (WGS) entry which is preliminary data.</text>
</comment>
<dbReference type="EMBL" id="QEEX01000001">
    <property type="protein sequence ID" value="PWB97106.1"/>
    <property type="molecule type" value="Genomic_DNA"/>
</dbReference>
<feature type="transmembrane region" description="Helical" evidence="9">
    <location>
        <begin position="352"/>
        <end position="373"/>
    </location>
</feature>
<dbReference type="Gene3D" id="1.20.1250.20">
    <property type="entry name" value="MFS general substrate transporter like domains"/>
    <property type="match status" value="1"/>
</dbReference>
<feature type="transmembrane region" description="Helical" evidence="9">
    <location>
        <begin position="317"/>
        <end position="340"/>
    </location>
</feature>
<dbReference type="GO" id="GO:0005886">
    <property type="term" value="C:plasma membrane"/>
    <property type="evidence" value="ECO:0007669"/>
    <property type="project" value="UniProtKB-SubCell"/>
</dbReference>
<feature type="transmembrane region" description="Helical" evidence="9">
    <location>
        <begin position="227"/>
        <end position="249"/>
    </location>
</feature>
<dbReference type="SUPFAM" id="SSF103473">
    <property type="entry name" value="MFS general substrate transporter"/>
    <property type="match status" value="1"/>
</dbReference>
<feature type="transmembrane region" description="Helical" evidence="9">
    <location>
        <begin position="292"/>
        <end position="311"/>
    </location>
</feature>
<evidence type="ECO:0000256" key="8">
    <source>
        <dbReference type="ARBA" id="ARBA00040914"/>
    </source>
</evidence>
<keyword evidence="3" id="KW-1003">Cell membrane</keyword>
<evidence type="ECO:0000313" key="11">
    <source>
        <dbReference type="EMBL" id="PWB97106.1"/>
    </source>
</evidence>
<evidence type="ECO:0000256" key="2">
    <source>
        <dbReference type="ARBA" id="ARBA00022448"/>
    </source>
</evidence>
<dbReference type="RefSeq" id="WP_108998127.1">
    <property type="nucleotide sequence ID" value="NZ_QEEX01000001.1"/>
</dbReference>
<evidence type="ECO:0000256" key="6">
    <source>
        <dbReference type="ARBA" id="ARBA00023136"/>
    </source>
</evidence>
<evidence type="ECO:0000256" key="3">
    <source>
        <dbReference type="ARBA" id="ARBA00022475"/>
    </source>
</evidence>
<dbReference type="PANTHER" id="PTHR23513:SF9">
    <property type="entry name" value="ENTEROBACTIN EXPORTER ENTS"/>
    <property type="match status" value="1"/>
</dbReference>
<feature type="transmembrane region" description="Helical" evidence="9">
    <location>
        <begin position="37"/>
        <end position="62"/>
    </location>
</feature>
<dbReference type="InterPro" id="IPR036259">
    <property type="entry name" value="MFS_trans_sf"/>
</dbReference>
<feature type="transmembrane region" description="Helical" evidence="9">
    <location>
        <begin position="94"/>
        <end position="115"/>
    </location>
</feature>
<dbReference type="Proteomes" id="UP000244978">
    <property type="component" value="Unassembled WGS sequence"/>
</dbReference>
<keyword evidence="5 9" id="KW-1133">Transmembrane helix</keyword>